<dbReference type="EMBL" id="JACOPO010000003">
    <property type="protein sequence ID" value="MBC5722432.1"/>
    <property type="molecule type" value="Genomic_DNA"/>
</dbReference>
<gene>
    <name evidence="2" type="ORF">H8S11_06365</name>
</gene>
<name>A0A8J6J9J6_9FIRM</name>
<keyword evidence="3" id="KW-1185">Reference proteome</keyword>
<accession>A0A8J6J9J6</accession>
<reference evidence="2" key="1">
    <citation type="submission" date="2020-08" db="EMBL/GenBank/DDBJ databases">
        <title>Genome public.</title>
        <authorList>
            <person name="Liu C."/>
            <person name="Sun Q."/>
        </authorList>
    </citation>
    <scope>NUCLEOTIDE SEQUENCE</scope>
    <source>
        <strain evidence="2">NSJ-23</strain>
    </source>
</reference>
<evidence type="ECO:0000256" key="1">
    <source>
        <dbReference type="PROSITE-ProRule" id="PRU00420"/>
    </source>
</evidence>
<dbReference type="InterPro" id="IPR036665">
    <property type="entry name" value="PTS_IIA_glucitol/sorbitol_sf"/>
</dbReference>
<sequence length="120" mass="13251">MENICETRITGMGQGALDFVEDHILILFGNQAGNGLEEYSVQITMPQVNRDVAPGDILDFGGHTYQVTAIGHKAMETFRLLGHCTLHFDGKKAPVLPGVIHVEEKPLPEVRVGDTIRFYC</sequence>
<dbReference type="Gene3D" id="2.40.33.40">
    <property type="entry name" value="Phosphotransferase system, glucitol/sorbitol-specific IIA component"/>
    <property type="match status" value="1"/>
</dbReference>
<dbReference type="RefSeq" id="WP_186852562.1">
    <property type="nucleotide sequence ID" value="NZ_JACOPO010000003.1"/>
</dbReference>
<evidence type="ECO:0000313" key="2">
    <source>
        <dbReference type="EMBL" id="MBC5722432.1"/>
    </source>
</evidence>
<organism evidence="2 3">
    <name type="scientific">Flintibacter hominis</name>
    <dbReference type="NCBI Taxonomy" id="2763048"/>
    <lineage>
        <taxon>Bacteria</taxon>
        <taxon>Bacillati</taxon>
        <taxon>Bacillota</taxon>
        <taxon>Clostridia</taxon>
        <taxon>Eubacteriales</taxon>
        <taxon>Flintibacter</taxon>
    </lineage>
</organism>
<dbReference type="PANTHER" id="PTHR40398:SF1">
    <property type="entry name" value="PTS SYSTEM GLUCITOL_SORBITOL-SPECIFIC EIIA COMPONENT"/>
    <property type="match status" value="1"/>
</dbReference>
<dbReference type="GO" id="GO:0016301">
    <property type="term" value="F:kinase activity"/>
    <property type="evidence" value="ECO:0007669"/>
    <property type="project" value="TreeGrafter"/>
</dbReference>
<dbReference type="Pfam" id="PF03829">
    <property type="entry name" value="PTSIIA_gutA"/>
    <property type="match status" value="1"/>
</dbReference>
<dbReference type="PANTHER" id="PTHR40398">
    <property type="entry name" value="PTS SYSTEM GLUCITOL/SORBITOL-SPECIFIC EIIA COMPONENT"/>
    <property type="match status" value="1"/>
</dbReference>
<dbReference type="SUPFAM" id="SSF141530">
    <property type="entry name" value="PTSIIA/GutA-like"/>
    <property type="match status" value="1"/>
</dbReference>
<dbReference type="GO" id="GO:0009401">
    <property type="term" value="P:phosphoenolpyruvate-dependent sugar phosphotransferase system"/>
    <property type="evidence" value="ECO:0007669"/>
    <property type="project" value="InterPro"/>
</dbReference>
<proteinExistence type="predicted"/>
<dbReference type="GO" id="GO:0005737">
    <property type="term" value="C:cytoplasm"/>
    <property type="evidence" value="ECO:0007669"/>
    <property type="project" value="InterPro"/>
</dbReference>
<comment type="caution">
    <text evidence="1">Lacks conserved residue(s) required for the propagation of feature annotation.</text>
</comment>
<evidence type="ECO:0000313" key="3">
    <source>
        <dbReference type="Proteomes" id="UP000628736"/>
    </source>
</evidence>
<dbReference type="AlphaFoldDB" id="A0A8J6J9J6"/>
<dbReference type="GO" id="GO:0008982">
    <property type="term" value="F:protein-N(PI)-phosphohistidine-sugar phosphotransferase activity"/>
    <property type="evidence" value="ECO:0007669"/>
    <property type="project" value="InterPro"/>
</dbReference>
<dbReference type="PROSITE" id="PS51097">
    <property type="entry name" value="PTS_EIIA_TYPE_5"/>
    <property type="match status" value="1"/>
</dbReference>
<protein>
    <submittedName>
        <fullName evidence="2">PTS glucitol/sorbitol transporter subunit IIA</fullName>
    </submittedName>
</protein>
<dbReference type="InterPro" id="IPR004716">
    <property type="entry name" value="PTS_IIA_glucitol/sorbitol-sp"/>
</dbReference>
<dbReference type="Proteomes" id="UP000628736">
    <property type="component" value="Unassembled WGS sequence"/>
</dbReference>
<comment type="caution">
    <text evidence="2">The sequence shown here is derived from an EMBL/GenBank/DDBJ whole genome shotgun (WGS) entry which is preliminary data.</text>
</comment>